<organism evidence="1">
    <name type="scientific">Octopus bimaculoides</name>
    <name type="common">California two-spotted octopus</name>
    <dbReference type="NCBI Taxonomy" id="37653"/>
    <lineage>
        <taxon>Eukaryota</taxon>
        <taxon>Metazoa</taxon>
        <taxon>Spiralia</taxon>
        <taxon>Lophotrochozoa</taxon>
        <taxon>Mollusca</taxon>
        <taxon>Cephalopoda</taxon>
        <taxon>Coleoidea</taxon>
        <taxon>Octopodiformes</taxon>
        <taxon>Octopoda</taxon>
        <taxon>Incirrata</taxon>
        <taxon>Octopodidae</taxon>
        <taxon>Octopus</taxon>
    </lineage>
</organism>
<dbReference type="AlphaFoldDB" id="A0A0L8I053"/>
<protein>
    <submittedName>
        <fullName evidence="1">Uncharacterized protein</fullName>
    </submittedName>
</protein>
<accession>A0A0L8I053</accession>
<sequence>MISYRLISILIPRSVFMVNFLLKSVTFMIRNLNMEGIGSSRKTTRFQCRGTTFRSMCL</sequence>
<dbReference type="EMBL" id="KQ416958">
    <property type="protein sequence ID" value="KOF94420.1"/>
    <property type="molecule type" value="Genomic_DNA"/>
</dbReference>
<proteinExistence type="predicted"/>
<evidence type="ECO:0000313" key="1">
    <source>
        <dbReference type="EMBL" id="KOF94420.1"/>
    </source>
</evidence>
<name>A0A0L8I053_OCTBM</name>
<reference evidence="1" key="1">
    <citation type="submission" date="2015-07" db="EMBL/GenBank/DDBJ databases">
        <title>MeaNS - Measles Nucleotide Surveillance Program.</title>
        <authorList>
            <person name="Tran T."/>
            <person name="Druce J."/>
        </authorList>
    </citation>
    <scope>NUCLEOTIDE SEQUENCE</scope>
    <source>
        <strain evidence="1">UCB-OBI-ISO-001</strain>
        <tissue evidence="1">Gonad</tissue>
    </source>
</reference>
<gene>
    <name evidence="1" type="ORF">OCBIM_22001736mg</name>
</gene>